<dbReference type="Proteomes" id="UP000011744">
    <property type="component" value="Unassembled WGS sequence"/>
</dbReference>
<dbReference type="GO" id="GO:0020037">
    <property type="term" value="F:heme binding"/>
    <property type="evidence" value="ECO:0007669"/>
    <property type="project" value="InterPro"/>
</dbReference>
<dbReference type="STRING" id="1244869.H261_17878"/>
<gene>
    <name evidence="1" type="ORF">H261_17878</name>
</gene>
<name>M2Z2K3_9PROT</name>
<organism evidence="1 2">
    <name type="scientific">Paramagnetospirillum caucaseum</name>
    <dbReference type="NCBI Taxonomy" id="1244869"/>
    <lineage>
        <taxon>Bacteria</taxon>
        <taxon>Pseudomonadati</taxon>
        <taxon>Pseudomonadota</taxon>
        <taxon>Alphaproteobacteria</taxon>
        <taxon>Rhodospirillales</taxon>
        <taxon>Magnetospirillaceae</taxon>
        <taxon>Paramagnetospirillum</taxon>
    </lineage>
</organism>
<accession>M2Z2K3</accession>
<dbReference type="eggNOG" id="COG2863">
    <property type="taxonomic scope" value="Bacteria"/>
</dbReference>
<dbReference type="EMBL" id="AONQ01000061">
    <property type="protein sequence ID" value="EME68545.1"/>
    <property type="molecule type" value="Genomic_DNA"/>
</dbReference>
<comment type="caution">
    <text evidence="1">The sequence shown here is derived from an EMBL/GenBank/DDBJ whole genome shotgun (WGS) entry which is preliminary data.</text>
</comment>
<dbReference type="Gene3D" id="1.10.760.10">
    <property type="entry name" value="Cytochrome c-like domain"/>
    <property type="match status" value="1"/>
</dbReference>
<keyword evidence="2" id="KW-1185">Reference proteome</keyword>
<evidence type="ECO:0000313" key="1">
    <source>
        <dbReference type="EMBL" id="EME68545.1"/>
    </source>
</evidence>
<proteinExistence type="predicted"/>
<sequence length="90" mass="9381">MAVMVLAAASPARADGQARLMAETCTVCHSPEIHSPLPSLAGRPAGDILRVLLAFRDGSRPASIMDRIARGYSREELGAIAGELGRKGAP</sequence>
<dbReference type="GO" id="GO:0009055">
    <property type="term" value="F:electron transfer activity"/>
    <property type="evidence" value="ECO:0007669"/>
    <property type="project" value="InterPro"/>
</dbReference>
<dbReference type="PATRIC" id="fig|1244869.3.peg.3576"/>
<protein>
    <submittedName>
        <fullName evidence="1">Cytochrome subunit of sulfide dehydrogenase</fullName>
    </submittedName>
</protein>
<dbReference type="AlphaFoldDB" id="M2Z2K3"/>
<reference evidence="1 2" key="1">
    <citation type="journal article" date="2014" name="Genome Announc.">
        <title>Draft Genome Sequence of Magnetospirillum sp. Strain SO-1, a Freshwater Magnetotactic Bacterium Isolated from the Ol'khovka River, Russia.</title>
        <authorList>
            <person name="Grouzdev D.S."/>
            <person name="Dziuba M.V."/>
            <person name="Sukhacheva M.S."/>
            <person name="Mardanov A.V."/>
            <person name="Beletskiy A.V."/>
            <person name="Kuznetsov B.B."/>
            <person name="Skryabin K.G."/>
        </authorList>
    </citation>
    <scope>NUCLEOTIDE SEQUENCE [LARGE SCALE GENOMIC DNA]</scope>
    <source>
        <strain evidence="1 2">SO-1</strain>
    </source>
</reference>
<dbReference type="InterPro" id="IPR036909">
    <property type="entry name" value="Cyt_c-like_dom_sf"/>
</dbReference>
<dbReference type="SUPFAM" id="SSF46626">
    <property type="entry name" value="Cytochrome c"/>
    <property type="match status" value="1"/>
</dbReference>
<evidence type="ECO:0000313" key="2">
    <source>
        <dbReference type="Proteomes" id="UP000011744"/>
    </source>
</evidence>